<dbReference type="GO" id="GO:0043162">
    <property type="term" value="P:ubiquitin-dependent protein catabolic process via the multivesicular body sorting pathway"/>
    <property type="evidence" value="ECO:0007669"/>
    <property type="project" value="UniProtKB-ARBA"/>
</dbReference>
<dbReference type="PANTHER" id="PTHR23306:SF3">
    <property type="entry name" value="TUMOR SUPPRESSOR PROTEIN 101"/>
    <property type="match status" value="1"/>
</dbReference>
<comment type="caution">
    <text evidence="7">The sequence shown here is derived from an EMBL/GenBank/DDBJ whole genome shotgun (WGS) entry which is preliminary data.</text>
</comment>
<dbReference type="SUPFAM" id="SSF140111">
    <property type="entry name" value="Endosomal sorting complex assembly domain"/>
    <property type="match status" value="1"/>
</dbReference>
<dbReference type="Proteomes" id="UP000298061">
    <property type="component" value="Unassembled WGS sequence"/>
</dbReference>
<keyword evidence="3" id="KW-0967">Endosome</keyword>
<protein>
    <recommendedName>
        <fullName evidence="6">SB domain-containing protein</fullName>
    </recommendedName>
</protein>
<keyword evidence="4 5" id="KW-0653">Protein transport</keyword>
<dbReference type="GO" id="GO:0006886">
    <property type="term" value="P:intracellular protein transport"/>
    <property type="evidence" value="ECO:0007669"/>
    <property type="project" value="UniProtKB-ARBA"/>
</dbReference>
<evidence type="ECO:0000313" key="7">
    <source>
        <dbReference type="EMBL" id="TFY75499.1"/>
    </source>
</evidence>
<evidence type="ECO:0000256" key="3">
    <source>
        <dbReference type="ARBA" id="ARBA00022753"/>
    </source>
</evidence>
<dbReference type="AlphaFoldDB" id="A0A4Y9ZPY5"/>
<sequence>MESKIKVNDATFYDTKTTTTLPVNEAGEHTILEVPLDEERRLLRKFDFLLLPPLSLMYLCNNLDRGNIGNAKTDGWDKVSVDELVCGMSIVHNQLVDLVAEDNAIEDTVYHLHRALNAGRTDLDRFLRTTRVLAEEQFMKRALAEKIQHGLGWA</sequence>
<keyword evidence="2 5" id="KW-0813">Transport</keyword>
<dbReference type="GO" id="GO:0043130">
    <property type="term" value="F:ubiquitin binding"/>
    <property type="evidence" value="ECO:0007669"/>
    <property type="project" value="TreeGrafter"/>
</dbReference>
<dbReference type="EMBL" id="SFCI01001549">
    <property type="protein sequence ID" value="TFY75499.1"/>
    <property type="molecule type" value="Genomic_DNA"/>
</dbReference>
<dbReference type="GO" id="GO:0072666">
    <property type="term" value="P:establishment of protein localization to vacuole"/>
    <property type="evidence" value="ECO:0007669"/>
    <property type="project" value="UniProtKB-ARBA"/>
</dbReference>
<evidence type="ECO:0000259" key="6">
    <source>
        <dbReference type="PROSITE" id="PS51312"/>
    </source>
</evidence>
<dbReference type="InterPro" id="IPR017916">
    <property type="entry name" value="SB_dom"/>
</dbReference>
<dbReference type="Pfam" id="PF09454">
    <property type="entry name" value="Vps23_core"/>
    <property type="match status" value="1"/>
</dbReference>
<keyword evidence="8" id="KW-1185">Reference proteome</keyword>
<organism evidence="7 8">
    <name type="scientific">Hericium alpestre</name>
    <dbReference type="NCBI Taxonomy" id="135208"/>
    <lineage>
        <taxon>Eukaryota</taxon>
        <taxon>Fungi</taxon>
        <taxon>Dikarya</taxon>
        <taxon>Basidiomycota</taxon>
        <taxon>Agaricomycotina</taxon>
        <taxon>Agaricomycetes</taxon>
        <taxon>Russulales</taxon>
        <taxon>Hericiaceae</taxon>
        <taxon>Hericium</taxon>
    </lineage>
</organism>
<evidence type="ECO:0000256" key="1">
    <source>
        <dbReference type="ARBA" id="ARBA00004177"/>
    </source>
</evidence>
<dbReference type="GO" id="GO:0000813">
    <property type="term" value="C:ESCRT I complex"/>
    <property type="evidence" value="ECO:0007669"/>
    <property type="project" value="TreeGrafter"/>
</dbReference>
<accession>A0A4Y9ZPY5</accession>
<proteinExistence type="predicted"/>
<name>A0A4Y9ZPY5_9AGAM</name>
<evidence type="ECO:0000256" key="2">
    <source>
        <dbReference type="ARBA" id="ARBA00022448"/>
    </source>
</evidence>
<evidence type="ECO:0000313" key="8">
    <source>
        <dbReference type="Proteomes" id="UP000298061"/>
    </source>
</evidence>
<feature type="domain" description="SB" evidence="6">
    <location>
        <begin position="89"/>
        <end position="154"/>
    </location>
</feature>
<evidence type="ECO:0000256" key="4">
    <source>
        <dbReference type="ARBA" id="ARBA00022927"/>
    </source>
</evidence>
<dbReference type="STRING" id="135208.A0A4Y9ZPY5"/>
<dbReference type="PANTHER" id="PTHR23306">
    <property type="entry name" value="TUMOR SUSCEPTIBILITY GENE 101 PROTEIN-RELATED"/>
    <property type="match status" value="1"/>
</dbReference>
<comment type="subcellular location">
    <subcellularLocation>
        <location evidence="1">Endosome</location>
    </subcellularLocation>
</comment>
<dbReference type="PROSITE" id="PS51312">
    <property type="entry name" value="SB"/>
    <property type="match status" value="1"/>
</dbReference>
<evidence type="ECO:0000256" key="5">
    <source>
        <dbReference type="PROSITE-ProRule" id="PRU00644"/>
    </source>
</evidence>
<dbReference type="InterPro" id="IPR037202">
    <property type="entry name" value="ESCRT_assembly_dom"/>
</dbReference>
<dbReference type="OrthoDB" id="306304at2759"/>
<gene>
    <name evidence="7" type="ORF">EWM64_g8515</name>
</gene>
<dbReference type="Gene3D" id="6.10.140.820">
    <property type="match status" value="1"/>
</dbReference>
<reference evidence="7 8" key="1">
    <citation type="submission" date="2019-02" db="EMBL/GenBank/DDBJ databases">
        <title>Genome sequencing of the rare red list fungi Hericium alpestre (H. flagellum).</title>
        <authorList>
            <person name="Buettner E."/>
            <person name="Kellner H."/>
        </authorList>
    </citation>
    <scope>NUCLEOTIDE SEQUENCE [LARGE SCALE GENOMIC DNA]</scope>
    <source>
        <strain evidence="7 8">DSM 108284</strain>
    </source>
</reference>
<dbReference type="InterPro" id="IPR052070">
    <property type="entry name" value="ESCRT-I_UEV_domain"/>
</dbReference>